<dbReference type="GO" id="GO:0003677">
    <property type="term" value="F:DNA binding"/>
    <property type="evidence" value="ECO:0007669"/>
    <property type="project" value="InterPro"/>
</dbReference>
<dbReference type="Pfam" id="PF13560">
    <property type="entry name" value="HTH_31"/>
    <property type="match status" value="1"/>
</dbReference>
<accession>A0AAD5YFI7</accession>
<keyword evidence="4" id="KW-1185">Reference proteome</keyword>
<dbReference type="SUPFAM" id="SSF47413">
    <property type="entry name" value="lambda repressor-like DNA-binding domains"/>
    <property type="match status" value="1"/>
</dbReference>
<dbReference type="Gene3D" id="1.10.260.40">
    <property type="entry name" value="lambda repressor-like DNA-binding domains"/>
    <property type="match status" value="1"/>
</dbReference>
<name>A0AAD5YFI7_9APHY</name>
<dbReference type="InterPro" id="IPR010982">
    <property type="entry name" value="Lambda_DNA-bd_dom_sf"/>
</dbReference>
<dbReference type="InterPro" id="IPR001387">
    <property type="entry name" value="Cro/C1-type_HTH"/>
</dbReference>
<protein>
    <recommendedName>
        <fullName evidence="5">HTH cro/C1-type domain-containing protein</fullName>
    </recommendedName>
</protein>
<evidence type="ECO:0008006" key="5">
    <source>
        <dbReference type="Google" id="ProtNLM"/>
    </source>
</evidence>
<dbReference type="Proteomes" id="UP001212997">
    <property type="component" value="Unassembled WGS sequence"/>
</dbReference>
<comment type="function">
    <text evidence="2">Transcriptional coactivator that stimulates GCN4-dependent transcriptional activity by bridging the DNA-binding region of GCN4 and TBP (SPT15), thereby recruiting TBP to GCN4-bound promoters. Involved in induction of the ribosome quality control (RQC) pathway; a pathway that degrades nascent peptide chains during problematic translation. Required to prevent stalled ribosomes from frameshifting.</text>
</comment>
<dbReference type="AlphaFoldDB" id="A0AAD5YFI7"/>
<comment type="caution">
    <text evidence="3">The sequence shown here is derived from an EMBL/GenBank/DDBJ whole genome shotgun (WGS) entry which is preliminary data.</text>
</comment>
<evidence type="ECO:0000313" key="3">
    <source>
        <dbReference type="EMBL" id="KAJ3487348.1"/>
    </source>
</evidence>
<gene>
    <name evidence="3" type="ORF">NLI96_g3601</name>
</gene>
<proteinExistence type="inferred from homology"/>
<evidence type="ECO:0000256" key="2">
    <source>
        <dbReference type="ARBA" id="ARBA00035107"/>
    </source>
</evidence>
<organism evidence="3 4">
    <name type="scientific">Meripilus lineatus</name>
    <dbReference type="NCBI Taxonomy" id="2056292"/>
    <lineage>
        <taxon>Eukaryota</taxon>
        <taxon>Fungi</taxon>
        <taxon>Dikarya</taxon>
        <taxon>Basidiomycota</taxon>
        <taxon>Agaricomycotina</taxon>
        <taxon>Agaricomycetes</taxon>
        <taxon>Polyporales</taxon>
        <taxon>Meripilaceae</taxon>
        <taxon>Meripilus</taxon>
    </lineage>
</organism>
<reference evidence="3" key="1">
    <citation type="submission" date="2022-07" db="EMBL/GenBank/DDBJ databases">
        <title>Genome Sequence of Physisporinus lineatus.</title>
        <authorList>
            <person name="Buettner E."/>
        </authorList>
    </citation>
    <scope>NUCLEOTIDE SEQUENCE</scope>
    <source>
        <strain evidence="3">VT162</strain>
    </source>
</reference>
<comment type="similarity">
    <text evidence="1">Belongs to the MBF1 family.</text>
</comment>
<sequence length="73" mass="7502">MVADPKCTALAAAKARAGLSYGQIATQLGEPENRIVAICTGQAVPTDQEFNKLAQVLGIKDQPSHTGVHATAG</sequence>
<dbReference type="CDD" id="cd00093">
    <property type="entry name" value="HTH_XRE"/>
    <property type="match status" value="1"/>
</dbReference>
<evidence type="ECO:0000256" key="1">
    <source>
        <dbReference type="ARBA" id="ARBA00009802"/>
    </source>
</evidence>
<dbReference type="EMBL" id="JANAWD010000094">
    <property type="protein sequence ID" value="KAJ3487348.1"/>
    <property type="molecule type" value="Genomic_DNA"/>
</dbReference>
<evidence type="ECO:0000313" key="4">
    <source>
        <dbReference type="Proteomes" id="UP001212997"/>
    </source>
</evidence>